<feature type="transmembrane region" description="Helical" evidence="12">
    <location>
        <begin position="297"/>
        <end position="320"/>
    </location>
</feature>
<evidence type="ECO:0000256" key="7">
    <source>
        <dbReference type="ARBA" id="ARBA00022723"/>
    </source>
</evidence>
<feature type="transmembrane region" description="Helical" evidence="12">
    <location>
        <begin position="153"/>
        <end position="174"/>
    </location>
</feature>
<gene>
    <name evidence="13" type="primary">cydB</name>
    <name evidence="13" type="ORF">R50_1316</name>
</gene>
<keyword evidence="10" id="KW-0408">Iron</keyword>
<evidence type="ECO:0000256" key="9">
    <source>
        <dbReference type="ARBA" id="ARBA00022989"/>
    </source>
</evidence>
<keyword evidence="8" id="KW-0249">Electron transport</keyword>
<keyword evidence="11 12" id="KW-0472">Membrane</keyword>
<feature type="transmembrane region" description="Helical" evidence="12">
    <location>
        <begin position="82"/>
        <end position="102"/>
    </location>
</feature>
<keyword evidence="13" id="KW-0560">Oxidoreductase</keyword>
<evidence type="ECO:0000256" key="4">
    <source>
        <dbReference type="ARBA" id="ARBA00022475"/>
    </source>
</evidence>
<evidence type="ECO:0000256" key="12">
    <source>
        <dbReference type="SAM" id="Phobius"/>
    </source>
</evidence>
<organism evidence="13 14">
    <name type="scientific">Candidatus Hydrogenisulfobacillus filiaventi</name>
    <dbReference type="NCBI Taxonomy" id="2707344"/>
    <lineage>
        <taxon>Bacteria</taxon>
        <taxon>Bacillati</taxon>
        <taxon>Bacillota</taxon>
        <taxon>Clostridia</taxon>
        <taxon>Eubacteriales</taxon>
        <taxon>Clostridiales Family XVII. Incertae Sedis</taxon>
        <taxon>Candidatus Hydrogenisulfobacillus</taxon>
    </lineage>
</organism>
<keyword evidence="14" id="KW-1185">Reference proteome</keyword>
<feature type="transmembrane region" description="Helical" evidence="12">
    <location>
        <begin position="44"/>
        <end position="70"/>
    </location>
</feature>
<keyword evidence="6 12" id="KW-0812">Transmembrane</keyword>
<dbReference type="GO" id="GO:0046872">
    <property type="term" value="F:metal ion binding"/>
    <property type="evidence" value="ECO:0007669"/>
    <property type="project" value="UniProtKB-KW"/>
</dbReference>
<keyword evidence="9 12" id="KW-1133">Transmembrane helix</keyword>
<comment type="subcellular location">
    <subcellularLocation>
        <location evidence="1">Cell membrane</location>
        <topology evidence="1">Multi-pass membrane protein</topology>
    </subcellularLocation>
</comment>
<dbReference type="GO" id="GO:0016682">
    <property type="term" value="F:oxidoreductase activity, acting on diphenols and related substances as donors, oxygen as acceptor"/>
    <property type="evidence" value="ECO:0007669"/>
    <property type="project" value="TreeGrafter"/>
</dbReference>
<proteinExistence type="inferred from homology"/>
<dbReference type="PANTHER" id="PTHR43141:SF5">
    <property type="entry name" value="CYTOCHROME BD-I UBIQUINOL OXIDASE SUBUNIT 2"/>
    <property type="match status" value="1"/>
</dbReference>
<dbReference type="GO" id="GO:0070069">
    <property type="term" value="C:cytochrome complex"/>
    <property type="evidence" value="ECO:0007669"/>
    <property type="project" value="TreeGrafter"/>
</dbReference>
<evidence type="ECO:0000256" key="3">
    <source>
        <dbReference type="ARBA" id="ARBA00022448"/>
    </source>
</evidence>
<evidence type="ECO:0000256" key="6">
    <source>
        <dbReference type="ARBA" id="ARBA00022692"/>
    </source>
</evidence>
<evidence type="ECO:0000313" key="13">
    <source>
        <dbReference type="EMBL" id="CAB1128822.1"/>
    </source>
</evidence>
<dbReference type="KEGG" id="hfv:R50_1316"/>
<keyword evidence="7" id="KW-0479">Metal-binding</keyword>
<dbReference type="GO" id="GO:0019646">
    <property type="term" value="P:aerobic electron transport chain"/>
    <property type="evidence" value="ECO:0007669"/>
    <property type="project" value="TreeGrafter"/>
</dbReference>
<dbReference type="EC" id="1.10.3.-" evidence="13"/>
<name>A0A6F8ZGV3_9FIRM</name>
<accession>A0A6F8ZGV3</accession>
<protein>
    <submittedName>
        <fullName evidence="13">Cytochrome bb' ubiquinol oxidase subunit II</fullName>
        <ecNumber evidence="13">1.10.3.-</ecNumber>
    </submittedName>
</protein>
<evidence type="ECO:0000256" key="10">
    <source>
        <dbReference type="ARBA" id="ARBA00023004"/>
    </source>
</evidence>
<feature type="transmembrane region" description="Helical" evidence="12">
    <location>
        <begin position="195"/>
        <end position="215"/>
    </location>
</feature>
<evidence type="ECO:0000256" key="2">
    <source>
        <dbReference type="ARBA" id="ARBA00007543"/>
    </source>
</evidence>
<dbReference type="GO" id="GO:0009055">
    <property type="term" value="F:electron transfer activity"/>
    <property type="evidence" value="ECO:0007669"/>
    <property type="project" value="TreeGrafter"/>
</dbReference>
<dbReference type="EMBL" id="LR778114">
    <property type="protein sequence ID" value="CAB1128822.1"/>
    <property type="molecule type" value="Genomic_DNA"/>
</dbReference>
<evidence type="ECO:0000256" key="11">
    <source>
        <dbReference type="ARBA" id="ARBA00023136"/>
    </source>
</evidence>
<feature type="transmembrane region" description="Helical" evidence="12">
    <location>
        <begin position="114"/>
        <end position="133"/>
    </location>
</feature>
<keyword evidence="4" id="KW-1003">Cell membrane</keyword>
<dbReference type="InterPro" id="IPR003317">
    <property type="entry name" value="Cyt-d_oxidase_su2"/>
</dbReference>
<feature type="transmembrane region" description="Helical" evidence="12">
    <location>
        <begin position="6"/>
        <end position="32"/>
    </location>
</feature>
<keyword evidence="5" id="KW-0349">Heme</keyword>
<dbReference type="GO" id="GO:0005886">
    <property type="term" value="C:plasma membrane"/>
    <property type="evidence" value="ECO:0007669"/>
    <property type="project" value="UniProtKB-SubCell"/>
</dbReference>
<sequence length="336" mass="36262">MPLADLWFLLLGVLFAGFFFLEGFDYGVGMLLPVAGRTDTDRRVVLNTIGPVWGANEVWLITAGGALFAAFPQWYATMFSGFYLALVLMLVALIVRGVALEYRSKVAAARWRAWWDGLVVFGSLLLALLWGVALSDLLHGLAINAAGNYVGGFLGLLSPYSLFGGLASLAMFALSGALYLDLRTRGPVQDRVRGILPRLGAVTVVLLGLYLLWTARLPGVLHHWGPAGIGAAVLGWVALLGERGLLVRRPGWAFILQAVAVVLTTAAIFLGLFPRVMVSSLNPAWSLTVTGAASNPYTLGVMTVVALVLVPIALAYQIWAHWLFRAPVQRNSPLEY</sequence>
<reference evidence="13 14" key="1">
    <citation type="submission" date="2020-02" db="EMBL/GenBank/DDBJ databases">
        <authorList>
            <person name="Hogendoorn C."/>
        </authorList>
    </citation>
    <scope>NUCLEOTIDE SEQUENCE [LARGE SCALE GENOMIC DNA]</scope>
    <source>
        <strain evidence="13">R501</strain>
    </source>
</reference>
<feature type="transmembrane region" description="Helical" evidence="12">
    <location>
        <begin position="252"/>
        <end position="277"/>
    </location>
</feature>
<dbReference type="PIRSF" id="PIRSF000267">
    <property type="entry name" value="Cyt_oxidse_sub2"/>
    <property type="match status" value="1"/>
</dbReference>
<dbReference type="Pfam" id="PF02322">
    <property type="entry name" value="Cyt_bd_oxida_II"/>
    <property type="match status" value="1"/>
</dbReference>
<evidence type="ECO:0000313" key="14">
    <source>
        <dbReference type="Proteomes" id="UP000503399"/>
    </source>
</evidence>
<comment type="similarity">
    <text evidence="2">Belongs to the cytochrome ubiquinol oxidase subunit 2 family.</text>
</comment>
<evidence type="ECO:0000256" key="5">
    <source>
        <dbReference type="ARBA" id="ARBA00022617"/>
    </source>
</evidence>
<dbReference type="Proteomes" id="UP000503399">
    <property type="component" value="Chromosome"/>
</dbReference>
<evidence type="ECO:0000256" key="8">
    <source>
        <dbReference type="ARBA" id="ARBA00022982"/>
    </source>
</evidence>
<dbReference type="NCBIfam" id="TIGR00203">
    <property type="entry name" value="cydB"/>
    <property type="match status" value="1"/>
</dbReference>
<keyword evidence="3" id="KW-0813">Transport</keyword>
<evidence type="ECO:0000256" key="1">
    <source>
        <dbReference type="ARBA" id="ARBA00004651"/>
    </source>
</evidence>
<feature type="transmembrane region" description="Helical" evidence="12">
    <location>
        <begin position="221"/>
        <end position="240"/>
    </location>
</feature>
<dbReference type="AlphaFoldDB" id="A0A6F8ZGV3"/>
<dbReference type="PANTHER" id="PTHR43141">
    <property type="entry name" value="CYTOCHROME BD2 SUBUNIT II"/>
    <property type="match status" value="1"/>
</dbReference>